<dbReference type="EMBL" id="JAWJWF010000001">
    <property type="protein sequence ID" value="KAK6641492.1"/>
    <property type="molecule type" value="Genomic_DNA"/>
</dbReference>
<evidence type="ECO:0000313" key="5">
    <source>
        <dbReference type="Proteomes" id="UP001359485"/>
    </source>
</evidence>
<reference evidence="4 5" key="1">
    <citation type="submission" date="2023-09" db="EMBL/GenBank/DDBJ databases">
        <title>Genomes of two closely related lineages of the louse Polyplax serrata with different host specificities.</title>
        <authorList>
            <person name="Martinu J."/>
            <person name="Tarabai H."/>
            <person name="Stefka J."/>
            <person name="Hypsa V."/>
        </authorList>
    </citation>
    <scope>NUCLEOTIDE SEQUENCE [LARGE SCALE GENOMIC DNA]</scope>
    <source>
        <strain evidence="4">98ZLc_SE</strain>
    </source>
</reference>
<name>A0ABR1BH89_POLSC</name>
<comment type="caution">
    <text evidence="4">The sequence shown here is derived from an EMBL/GenBank/DDBJ whole genome shotgun (WGS) entry which is preliminary data.</text>
</comment>
<feature type="region of interest" description="Disordered" evidence="2">
    <location>
        <begin position="1163"/>
        <end position="1193"/>
    </location>
</feature>
<keyword evidence="5" id="KW-1185">Reference proteome</keyword>
<protein>
    <submittedName>
        <fullName evidence="4">Uncharacterized protein</fullName>
    </submittedName>
</protein>
<feature type="coiled-coil region" evidence="1">
    <location>
        <begin position="99"/>
        <end position="126"/>
    </location>
</feature>
<dbReference type="Proteomes" id="UP001359485">
    <property type="component" value="Unassembled WGS sequence"/>
</dbReference>
<evidence type="ECO:0000313" key="4">
    <source>
        <dbReference type="EMBL" id="KAK6641492.1"/>
    </source>
</evidence>
<proteinExistence type="predicted"/>
<feature type="signal peptide" evidence="3">
    <location>
        <begin position="1"/>
        <end position="17"/>
    </location>
</feature>
<evidence type="ECO:0000256" key="2">
    <source>
        <dbReference type="SAM" id="MobiDB-lite"/>
    </source>
</evidence>
<gene>
    <name evidence="4" type="ORF">RUM44_013204</name>
</gene>
<sequence length="1246" mass="140374">MGLMLSILIVCIGVIEALSCFEHFRYGIVYGAAHIYENIRRGSTFLTNTSKRLLLGGDDRAPLRRFHSSDELTYAPRESKVPEETRLSDAGNKSPLQKADKIDIVKRRLERQKQQQLEQQERRRNLPRSYSLPEVVYTKEDLELTKIINELAIEPISEETTETTEIDVADVEVAAKEFDILFDEVMKSTSDIDKTAENTHQNLLSGNKCRSQTNPRDVNKQEKNRAWFQECSPLVKESDTKTNTRILSTFLPDSSSNLKPAVHEETIKGGTSIRESNLMSNVKTLKSSSSTPNSSVTCPSVRALNTEKVDIFANDSKLNSNEEVSSASKDSLESKSCKVENISELTRQEFPIENLDDDKHLVEDIDENDPFLEDIFNAIYEKIGEESTVVELDDIDQKICEEELEISNMILNLENLDGRLLGDENEPIATKSNDHRRVNEKETLDMKLCRKEIESKIPDPYKTIRESKSIGKVEVSGEIDVDETIDCLVDLNENDDLSTDAIFDDLCKDIGQDDFNELEENHDSLLQEQSQISDVKNKESVEKRVGDAKITSDTPNLNNIKENLRTNIVEKVKGSNVSFEKNTESDNLYSSDSNQQNVQILETNNGNVKSDVEFDATITYNVGTEDISLDEIFDEIYKNLDDDVADQEVEEITQKLLETGNNKTNELQKQSEGKIVDRNKDNENLLKQYEAPKGMAELDKINRETVQKLLEVEMISATPVVSTNVNVESKGAAKDEEQSDEICEGLLEDDLEGGIRNGHMIFEIKESDLDEPDGKQNKNKPAANKITEKVHLDDVEQTGKDEISMANESVSKRIDEQQILPEMKKINHAEAPFSVGFCDNEASHDDIFDKTSNNVEVKTLENDKLISDNQEAMVELSQISKKSSGSNENKYKSTRNLDTLKLDLNVGNELLDHLVFQTQANESTLKKIRALADAIVGECFKNIRVLSTSAHIINGLNTVSCALNPPGSKNCSLEEKDKLQKKIEDKNQTTNVTSDEKREMMKISTPEEQNKKGQVEVNGKKEEVKEQCIREPEIVSNLHSEHSEGSKIEKPVEQFEEIEKKNFRTRTQGCTIPEEVEQKDSKPQEIVLNDVMEVEERKELSTTQNELMSLENVESKTEGNETQPVEVGLATTSHAENSTSAVIRDNCPEDTVNVKCETNTGNAETKKVGTKGSKAPRQNGKSDPAASEPNQPKPEPFWVSRHFCFSCPVVVGEAKGFHLPFTYHLTVPEVENLCLFFFRMVIIERN</sequence>
<evidence type="ECO:0000256" key="1">
    <source>
        <dbReference type="SAM" id="Coils"/>
    </source>
</evidence>
<accession>A0ABR1BH89</accession>
<keyword evidence="3" id="KW-0732">Signal</keyword>
<keyword evidence="1" id="KW-0175">Coiled coil</keyword>
<evidence type="ECO:0000256" key="3">
    <source>
        <dbReference type="SAM" id="SignalP"/>
    </source>
</evidence>
<organism evidence="4 5">
    <name type="scientific">Polyplax serrata</name>
    <name type="common">Common mouse louse</name>
    <dbReference type="NCBI Taxonomy" id="468196"/>
    <lineage>
        <taxon>Eukaryota</taxon>
        <taxon>Metazoa</taxon>
        <taxon>Ecdysozoa</taxon>
        <taxon>Arthropoda</taxon>
        <taxon>Hexapoda</taxon>
        <taxon>Insecta</taxon>
        <taxon>Pterygota</taxon>
        <taxon>Neoptera</taxon>
        <taxon>Paraneoptera</taxon>
        <taxon>Psocodea</taxon>
        <taxon>Troctomorpha</taxon>
        <taxon>Phthiraptera</taxon>
        <taxon>Anoplura</taxon>
        <taxon>Polyplacidae</taxon>
        <taxon>Polyplax</taxon>
    </lineage>
</organism>
<feature type="chain" id="PRO_5046072435" evidence="3">
    <location>
        <begin position="18"/>
        <end position="1246"/>
    </location>
</feature>